<evidence type="ECO:0000259" key="6">
    <source>
        <dbReference type="PROSITE" id="PS01124"/>
    </source>
</evidence>
<dbReference type="PROSITE" id="PS00041">
    <property type="entry name" value="HTH_ARAC_FAMILY_1"/>
    <property type="match status" value="1"/>
</dbReference>
<proteinExistence type="inferred from homology"/>
<dbReference type="SMART" id="SM00471">
    <property type="entry name" value="HDc"/>
    <property type="match status" value="1"/>
</dbReference>
<feature type="domain" description="HD" evidence="7">
    <location>
        <begin position="188"/>
        <end position="278"/>
    </location>
</feature>
<dbReference type="PROSITE" id="PS51831">
    <property type="entry name" value="HD"/>
    <property type="match status" value="1"/>
</dbReference>
<dbReference type="InterPro" id="IPR018060">
    <property type="entry name" value="HTH_AraC"/>
</dbReference>
<dbReference type="Pfam" id="PF12833">
    <property type="entry name" value="HTH_18"/>
    <property type="match status" value="1"/>
</dbReference>
<dbReference type="PANTHER" id="PTHR21262">
    <property type="entry name" value="GUANOSINE-3',5'-BIS DIPHOSPHATE 3'-PYROPHOSPHOHYDROLASE"/>
    <property type="match status" value="1"/>
</dbReference>
<dbReference type="PROSITE" id="PS01124">
    <property type="entry name" value="HTH_ARAC_FAMILY_2"/>
    <property type="match status" value="1"/>
</dbReference>
<dbReference type="RefSeq" id="WP_094368020.1">
    <property type="nucleotide sequence ID" value="NZ_NOJY02000018.1"/>
</dbReference>
<evidence type="ECO:0000313" key="8">
    <source>
        <dbReference type="EMBL" id="RDY26906.1"/>
    </source>
</evidence>
<dbReference type="EMBL" id="NOJY02000018">
    <property type="protein sequence ID" value="RDY26906.1"/>
    <property type="molecule type" value="Genomic_DNA"/>
</dbReference>
<evidence type="ECO:0000256" key="2">
    <source>
        <dbReference type="ARBA" id="ARBA00023015"/>
    </source>
</evidence>
<sequence length="324" mass="37911">MKYEDAIFRSLEYIEKNIKEDLNLELIANEVGYSEYHFSRIFKDQMGISTMEYVKERRLICASKEIFQGKKIIDVSNEYGYKTHSGFSKAFKKKFAFTPTDHLVYAINMLRYLNNYEGGNLEMIDNSQNANPFLKSSIDFTLPEELYRQLLRSIKNTLSQKDLCMIEKAYSIAYKAHEGQYRKSGEKYITHPLCVSIILSEITSDRDIIIAGLLHDTIEECTYCTIEQIEKDFSKEIANLVYEVTNLSKINEEMLSENEYNIDSKAILIKLADRLHNMRTIKYMEPERYREKAKETIDIFSPIATRLKISKIKTELDDLALKYL</sequence>
<keyword evidence="9" id="KW-1185">Reference proteome</keyword>
<gene>
    <name evidence="8" type="ORF">CHL78_011250</name>
</gene>
<dbReference type="GO" id="GO:0005886">
    <property type="term" value="C:plasma membrane"/>
    <property type="evidence" value="ECO:0007669"/>
    <property type="project" value="TreeGrafter"/>
</dbReference>
<evidence type="ECO:0000256" key="1">
    <source>
        <dbReference type="ARBA" id="ARBA00007476"/>
    </source>
</evidence>
<dbReference type="SMART" id="SM00342">
    <property type="entry name" value="HTH_ARAC"/>
    <property type="match status" value="1"/>
</dbReference>
<dbReference type="Gene3D" id="1.10.3210.10">
    <property type="entry name" value="Hypothetical protein af1432"/>
    <property type="match status" value="1"/>
</dbReference>
<keyword evidence="2" id="KW-0805">Transcription regulation</keyword>
<dbReference type="OrthoDB" id="9805041at2"/>
<dbReference type="SUPFAM" id="SSF109604">
    <property type="entry name" value="HD-domain/PDEase-like"/>
    <property type="match status" value="1"/>
</dbReference>
<dbReference type="PANTHER" id="PTHR21262:SF31">
    <property type="entry name" value="GTP PYROPHOSPHOKINASE"/>
    <property type="match status" value="1"/>
</dbReference>
<comment type="similarity">
    <text evidence="1">Belongs to the RelA/SpoT family.</text>
</comment>
<accession>A0A371J2L9</accession>
<dbReference type="GO" id="GO:0003700">
    <property type="term" value="F:DNA-binding transcription factor activity"/>
    <property type="evidence" value="ECO:0007669"/>
    <property type="project" value="InterPro"/>
</dbReference>
<protein>
    <submittedName>
        <fullName evidence="8">HD domain-containing protein</fullName>
    </submittedName>
</protein>
<evidence type="ECO:0000259" key="7">
    <source>
        <dbReference type="PROSITE" id="PS51831"/>
    </source>
</evidence>
<feature type="domain" description="HTH araC/xylS-type" evidence="6">
    <location>
        <begin position="8"/>
        <end position="105"/>
    </location>
</feature>
<dbReference type="InterPro" id="IPR018062">
    <property type="entry name" value="HTH_AraC-typ_CS"/>
</dbReference>
<name>A0A371J2L9_9FIRM</name>
<reference evidence="8 9" key="1">
    <citation type="journal article" date="2017" name="Genome Announc.">
        <title>Draft Genome Sequence of Romboutsia weinsteinii sp. nov. Strain CCRI-19649(T) Isolated from Surface Water.</title>
        <authorList>
            <person name="Maheux A.F."/>
            <person name="Boudreau D.K."/>
            <person name="Berube E."/>
            <person name="Boissinot M."/>
            <person name="Cantin P."/>
            <person name="Raymond F."/>
            <person name="Corbeil J."/>
            <person name="Omar R.F."/>
            <person name="Bergeron M.G."/>
        </authorList>
    </citation>
    <scope>NUCLEOTIDE SEQUENCE [LARGE SCALE GENOMIC DNA]</scope>
    <source>
        <strain evidence="8 9">CCRI-19649</strain>
    </source>
</reference>
<evidence type="ECO:0000313" key="9">
    <source>
        <dbReference type="Proteomes" id="UP000215694"/>
    </source>
</evidence>
<dbReference type="InterPro" id="IPR006674">
    <property type="entry name" value="HD_domain"/>
</dbReference>
<dbReference type="AlphaFoldDB" id="A0A371J2L9"/>
<dbReference type="CDD" id="cd00077">
    <property type="entry name" value="HDc"/>
    <property type="match status" value="1"/>
</dbReference>
<evidence type="ECO:0000256" key="4">
    <source>
        <dbReference type="ARBA" id="ARBA00023163"/>
    </source>
</evidence>
<keyword evidence="3" id="KW-0238">DNA-binding</keyword>
<dbReference type="SUPFAM" id="SSF46689">
    <property type="entry name" value="Homeodomain-like"/>
    <property type="match status" value="2"/>
</dbReference>
<dbReference type="Pfam" id="PF13328">
    <property type="entry name" value="HD_4"/>
    <property type="match status" value="1"/>
</dbReference>
<dbReference type="InterPro" id="IPR003607">
    <property type="entry name" value="HD/PDEase_dom"/>
</dbReference>
<keyword evidence="4" id="KW-0804">Transcription</keyword>
<dbReference type="GO" id="GO:0043565">
    <property type="term" value="F:sequence-specific DNA binding"/>
    <property type="evidence" value="ECO:0007669"/>
    <property type="project" value="InterPro"/>
</dbReference>
<comment type="pathway">
    <text evidence="5">Purine metabolism.</text>
</comment>
<dbReference type="Gene3D" id="1.10.10.60">
    <property type="entry name" value="Homeodomain-like"/>
    <property type="match status" value="2"/>
</dbReference>
<evidence type="ECO:0000256" key="3">
    <source>
        <dbReference type="ARBA" id="ARBA00023125"/>
    </source>
</evidence>
<organism evidence="8 9">
    <name type="scientific">Romboutsia weinsteinii</name>
    <dbReference type="NCBI Taxonomy" id="2020949"/>
    <lineage>
        <taxon>Bacteria</taxon>
        <taxon>Bacillati</taxon>
        <taxon>Bacillota</taxon>
        <taxon>Clostridia</taxon>
        <taxon>Peptostreptococcales</taxon>
        <taxon>Peptostreptococcaceae</taxon>
        <taxon>Romboutsia</taxon>
    </lineage>
</organism>
<comment type="caution">
    <text evidence="8">The sequence shown here is derived from an EMBL/GenBank/DDBJ whole genome shotgun (WGS) entry which is preliminary data.</text>
</comment>
<evidence type="ECO:0000256" key="5">
    <source>
        <dbReference type="ARBA" id="ARBA00025704"/>
    </source>
</evidence>
<dbReference type="FunFam" id="1.10.3210.10:FF:000001">
    <property type="entry name" value="GTP pyrophosphokinase RelA"/>
    <property type="match status" value="1"/>
</dbReference>
<dbReference type="InterPro" id="IPR009057">
    <property type="entry name" value="Homeodomain-like_sf"/>
</dbReference>
<dbReference type="Proteomes" id="UP000215694">
    <property type="component" value="Unassembled WGS sequence"/>
</dbReference>